<protein>
    <submittedName>
        <fullName evidence="2">Uncharacterized protein</fullName>
    </submittedName>
</protein>
<evidence type="ECO:0000313" key="5">
    <source>
        <dbReference type="Proteomes" id="UP000190696"/>
    </source>
</evidence>
<evidence type="ECO:0000313" key="1">
    <source>
        <dbReference type="EMBL" id="ARJ22066.1"/>
    </source>
</evidence>
<evidence type="ECO:0000313" key="6">
    <source>
        <dbReference type="Proteomes" id="UP000192932"/>
    </source>
</evidence>
<evidence type="ECO:0000313" key="2">
    <source>
        <dbReference type="EMBL" id="KWU54973.1"/>
    </source>
</evidence>
<dbReference type="AlphaFoldDB" id="A0A120EBV8"/>
<dbReference type="Proteomes" id="UP000192932">
    <property type="component" value="Chromosome"/>
</dbReference>
<dbReference type="EMBL" id="MUAI01000009">
    <property type="protein sequence ID" value="OOR06124.1"/>
    <property type="molecule type" value="Genomic_DNA"/>
</dbReference>
<dbReference type="PATRIC" id="fig|1405.16.peg.2352"/>
<accession>A0A120EBV8</accession>
<reference evidence="1 6" key="3">
    <citation type="submission" date="2017-04" db="EMBL/GenBank/DDBJ databases">
        <title>The Characteristic of a Fine Plant Growth-Promoting Rhizobacteria Bacillus mycoides Gnyt1 and its Whole Genome Sequencing Analysis.</title>
        <authorList>
            <person name="Li J.H."/>
            <person name="Yao T."/>
        </authorList>
    </citation>
    <scope>NUCLEOTIDE SEQUENCE [LARGE SCALE GENOMIC DNA]</scope>
    <source>
        <strain evidence="1 6">Gnyt1</strain>
    </source>
</reference>
<dbReference type="EMBL" id="CP020743">
    <property type="protein sequence ID" value="ARJ22066.1"/>
    <property type="molecule type" value="Genomic_DNA"/>
</dbReference>
<dbReference type="Proteomes" id="UP000065797">
    <property type="component" value="Unassembled WGS sequence"/>
</dbReference>
<reference evidence="3 5" key="2">
    <citation type="submission" date="2017-01" db="EMBL/GenBank/DDBJ databases">
        <title>Bacillus cereus isolates.</title>
        <authorList>
            <person name="Beno S.M."/>
        </authorList>
    </citation>
    <scope>NUCLEOTIDE SEQUENCE [LARGE SCALE GENOMIC DNA]</scope>
    <source>
        <strain evidence="3 5">FSL W7-1108</strain>
    </source>
</reference>
<dbReference type="Proteomes" id="UP000190696">
    <property type="component" value="Unassembled WGS sequence"/>
</dbReference>
<name>A0A120EBV8_BACMY</name>
<reference evidence="2 4" key="1">
    <citation type="submission" date="2016-01" db="EMBL/GenBank/DDBJ databases">
        <authorList>
            <person name="McClelland M."/>
            <person name="Jain A."/>
            <person name="Saraogi P."/>
            <person name="Mendelson R."/>
            <person name="Westerman R."/>
            <person name="SanMiguel P."/>
            <person name="Csonka L."/>
        </authorList>
    </citation>
    <scope>NUCLEOTIDE SEQUENCE [LARGE SCALE GENOMIC DNA]</scope>
    <source>
        <strain evidence="2 4">PE8-15</strain>
    </source>
</reference>
<evidence type="ECO:0000313" key="4">
    <source>
        <dbReference type="Proteomes" id="UP000065797"/>
    </source>
</evidence>
<organism evidence="2 4">
    <name type="scientific">Bacillus mycoides</name>
    <dbReference type="NCBI Taxonomy" id="1405"/>
    <lineage>
        <taxon>Bacteria</taxon>
        <taxon>Bacillati</taxon>
        <taxon>Bacillota</taxon>
        <taxon>Bacilli</taxon>
        <taxon>Bacillales</taxon>
        <taxon>Bacillaceae</taxon>
        <taxon>Bacillus</taxon>
        <taxon>Bacillus cereus group</taxon>
    </lineage>
</organism>
<sequence>MFLRFIFNVRRNVNNEQKNNIVSGSEGNVIVFDAHIKRFYVTGKRSFLFEFQGIQNVNVDWDLFLMLTYR</sequence>
<accession>A0A1S9T7X8</accession>
<gene>
    <name evidence="2" type="ORF">AWW70_25550</name>
    <name evidence="1" type="ORF">B7492_12820</name>
    <name evidence="3" type="ORF">BW900_13580</name>
</gene>
<dbReference type="EMBL" id="LRPH01000093">
    <property type="protein sequence ID" value="KWU54973.1"/>
    <property type="molecule type" value="Genomic_DNA"/>
</dbReference>
<evidence type="ECO:0000313" key="3">
    <source>
        <dbReference type="EMBL" id="OOR06124.1"/>
    </source>
</evidence>
<proteinExistence type="predicted"/>